<reference evidence="1" key="1">
    <citation type="journal article" date="2021" name="Nat. Commun.">
        <title>Genetic determinants of endophytism in the Arabidopsis root mycobiome.</title>
        <authorList>
            <person name="Mesny F."/>
            <person name="Miyauchi S."/>
            <person name="Thiergart T."/>
            <person name="Pickel B."/>
            <person name="Atanasova L."/>
            <person name="Karlsson M."/>
            <person name="Huettel B."/>
            <person name="Barry K.W."/>
            <person name="Haridas S."/>
            <person name="Chen C."/>
            <person name="Bauer D."/>
            <person name="Andreopoulos W."/>
            <person name="Pangilinan J."/>
            <person name="LaButti K."/>
            <person name="Riley R."/>
            <person name="Lipzen A."/>
            <person name="Clum A."/>
            <person name="Drula E."/>
            <person name="Henrissat B."/>
            <person name="Kohler A."/>
            <person name="Grigoriev I.V."/>
            <person name="Martin F.M."/>
            <person name="Hacquard S."/>
        </authorList>
    </citation>
    <scope>NUCLEOTIDE SEQUENCE</scope>
    <source>
        <strain evidence="1">MPI-CAGE-CH-0235</strain>
    </source>
</reference>
<protein>
    <submittedName>
        <fullName evidence="1">Uncharacterized protein</fullName>
    </submittedName>
</protein>
<name>A0A8K0WNA8_9HYPO</name>
<dbReference type="EMBL" id="JAGPNK010000010">
    <property type="protein sequence ID" value="KAH7312315.1"/>
    <property type="molecule type" value="Genomic_DNA"/>
</dbReference>
<evidence type="ECO:0000313" key="1">
    <source>
        <dbReference type="EMBL" id="KAH7312315.1"/>
    </source>
</evidence>
<comment type="caution">
    <text evidence="1">The sequence shown here is derived from an EMBL/GenBank/DDBJ whole genome shotgun (WGS) entry which is preliminary data.</text>
</comment>
<keyword evidence="2" id="KW-1185">Reference proteome</keyword>
<sequence>MSNIAVTPGWTIGDQQKASVITITAVVAAQRCRTSDTALQPHRLFVKRHASLQDHRIGGKADGSAPLRHPESVAVEDANYKTARSDTTPTFSSILYRPKTWSPITAQPVPTEEQWQHIDLSPYIQAGPRSIEFGPGPSAPPPEAGNTYGLANAHDFVSLNPQTTPPMQTPTTGNMLQQAVASPPVPQNIPFNVPTNTLYQMAMPCLISSGDVRRITIVHSRGTDHIMACFDFTKPEGFIDEGFVESCHLSRHPFPTDWRGRGNRGHGNRGWVNLVVTSIENVASLGRPQIRIPLNVRAGNWRGR</sequence>
<accession>A0A8K0WNA8</accession>
<gene>
    <name evidence="1" type="ORF">B0I35DRAFT_411056</name>
</gene>
<dbReference type="AlphaFoldDB" id="A0A8K0WNA8"/>
<dbReference type="Proteomes" id="UP000813444">
    <property type="component" value="Unassembled WGS sequence"/>
</dbReference>
<evidence type="ECO:0000313" key="2">
    <source>
        <dbReference type="Proteomes" id="UP000813444"/>
    </source>
</evidence>
<organism evidence="1 2">
    <name type="scientific">Stachybotrys elegans</name>
    <dbReference type="NCBI Taxonomy" id="80388"/>
    <lineage>
        <taxon>Eukaryota</taxon>
        <taxon>Fungi</taxon>
        <taxon>Dikarya</taxon>
        <taxon>Ascomycota</taxon>
        <taxon>Pezizomycotina</taxon>
        <taxon>Sordariomycetes</taxon>
        <taxon>Hypocreomycetidae</taxon>
        <taxon>Hypocreales</taxon>
        <taxon>Stachybotryaceae</taxon>
        <taxon>Stachybotrys</taxon>
    </lineage>
</organism>
<proteinExistence type="predicted"/>